<evidence type="ECO:0000313" key="1">
    <source>
        <dbReference type="EMBL" id="VDN42241.1"/>
    </source>
</evidence>
<proteinExistence type="predicted"/>
<protein>
    <submittedName>
        <fullName evidence="1">Uncharacterized protein</fullName>
    </submittedName>
</protein>
<sequence length="149" mass="16909">MRTYFKKGEKEGEDRDGGLLRETAWCLWTNYLAITGELGSRPWALAFQQVSAAGCQLLRSRQSFLSFSSTTVLNKSQWPRKPIKRATDLDSSSPQQQPLSPNSAILMVNAVWLNMQFRTKNFHWAGWGQIYNPKEAAGLSFHLFGPEPE</sequence>
<dbReference type="Proteomes" id="UP000281553">
    <property type="component" value="Unassembled WGS sequence"/>
</dbReference>
<organism evidence="1 2">
    <name type="scientific">Dibothriocephalus latus</name>
    <name type="common">Fish tapeworm</name>
    <name type="synonym">Diphyllobothrium latum</name>
    <dbReference type="NCBI Taxonomy" id="60516"/>
    <lineage>
        <taxon>Eukaryota</taxon>
        <taxon>Metazoa</taxon>
        <taxon>Spiralia</taxon>
        <taxon>Lophotrochozoa</taxon>
        <taxon>Platyhelminthes</taxon>
        <taxon>Cestoda</taxon>
        <taxon>Eucestoda</taxon>
        <taxon>Diphyllobothriidea</taxon>
        <taxon>Diphyllobothriidae</taxon>
        <taxon>Dibothriocephalus</taxon>
    </lineage>
</organism>
<reference evidence="1 2" key="1">
    <citation type="submission" date="2018-11" db="EMBL/GenBank/DDBJ databases">
        <authorList>
            <consortium name="Pathogen Informatics"/>
        </authorList>
    </citation>
    <scope>NUCLEOTIDE SEQUENCE [LARGE SCALE GENOMIC DNA]</scope>
</reference>
<dbReference type="EMBL" id="UYRU01104050">
    <property type="protein sequence ID" value="VDN42241.1"/>
    <property type="molecule type" value="Genomic_DNA"/>
</dbReference>
<dbReference type="AlphaFoldDB" id="A0A3P7PHA5"/>
<gene>
    <name evidence="1" type="ORF">DILT_LOCUS18773</name>
</gene>
<name>A0A3P7PHA5_DIBLA</name>
<keyword evidence="2" id="KW-1185">Reference proteome</keyword>
<evidence type="ECO:0000313" key="2">
    <source>
        <dbReference type="Proteomes" id="UP000281553"/>
    </source>
</evidence>
<accession>A0A3P7PHA5</accession>